<keyword evidence="7" id="KW-0472">Membrane</keyword>
<evidence type="ECO:0000256" key="4">
    <source>
        <dbReference type="ARBA" id="ARBA00022640"/>
    </source>
</evidence>
<dbReference type="Gene3D" id="1.20.120.290">
    <property type="entry name" value="Oxygen-evolving enhancer protein 3 (PsbQ), four-helix up-down bundle"/>
    <property type="match status" value="1"/>
</dbReference>
<reference evidence="10" key="1">
    <citation type="submission" date="2017-08" db="EMBL/GenBank/DDBJ databases">
        <authorList>
            <person name="Polle J.E."/>
            <person name="Barry K."/>
            <person name="Cushman J."/>
            <person name="Schmutz J."/>
            <person name="Tran D."/>
            <person name="Hathwaick L.T."/>
            <person name="Yim W.C."/>
            <person name="Jenkins J."/>
            <person name="Mckie-Krisberg Z.M."/>
            <person name="Prochnik S."/>
            <person name="Lindquist E."/>
            <person name="Dockter R.B."/>
            <person name="Adam C."/>
            <person name="Molina H."/>
            <person name="Bunkerborg J."/>
            <person name="Jin E."/>
            <person name="Buchheim M."/>
            <person name="Magnuson J."/>
        </authorList>
    </citation>
    <scope>NUCLEOTIDE SEQUENCE</scope>
    <source>
        <strain evidence="10">CCAP 19/18</strain>
    </source>
</reference>
<accession>A0ABQ7GE42</accession>
<evidence type="ECO:0000256" key="7">
    <source>
        <dbReference type="ARBA" id="ARBA00023136"/>
    </source>
</evidence>
<organism evidence="10 11">
    <name type="scientific">Dunaliella salina</name>
    <name type="common">Green alga</name>
    <name type="synonym">Protococcus salinus</name>
    <dbReference type="NCBI Taxonomy" id="3046"/>
    <lineage>
        <taxon>Eukaryota</taxon>
        <taxon>Viridiplantae</taxon>
        <taxon>Chlorophyta</taxon>
        <taxon>core chlorophytes</taxon>
        <taxon>Chlorophyceae</taxon>
        <taxon>CS clade</taxon>
        <taxon>Chlamydomonadales</taxon>
        <taxon>Dunaliellaceae</taxon>
        <taxon>Dunaliella</taxon>
    </lineage>
</organism>
<dbReference type="EMBL" id="MU069843">
    <property type="protein sequence ID" value="KAF5832886.1"/>
    <property type="molecule type" value="Genomic_DNA"/>
</dbReference>
<keyword evidence="4" id="KW-0934">Plastid</keyword>
<evidence type="ECO:0000256" key="3">
    <source>
        <dbReference type="ARBA" id="ARBA00022531"/>
    </source>
</evidence>
<dbReference type="InterPro" id="IPR008797">
    <property type="entry name" value="PSII_PsbQ"/>
</dbReference>
<evidence type="ECO:0000256" key="8">
    <source>
        <dbReference type="ARBA" id="ARBA00023276"/>
    </source>
</evidence>
<keyword evidence="6" id="KW-0793">Thylakoid</keyword>
<gene>
    <name evidence="10" type="ORF">DUNSADRAFT_11076</name>
</gene>
<evidence type="ECO:0000313" key="11">
    <source>
        <dbReference type="Proteomes" id="UP000815325"/>
    </source>
</evidence>
<protein>
    <submittedName>
        <fullName evidence="10">Oxygen-evolving enhancer protein 3, chloroplastic</fullName>
    </submittedName>
</protein>
<dbReference type="Pfam" id="PF05757">
    <property type="entry name" value="PsbQ"/>
    <property type="match status" value="1"/>
</dbReference>
<keyword evidence="8" id="KW-0604">Photosystem II</keyword>
<keyword evidence="2" id="KW-0150">Chloroplast</keyword>
<dbReference type="PROSITE" id="PS51318">
    <property type="entry name" value="TAT"/>
    <property type="match status" value="1"/>
</dbReference>
<dbReference type="SUPFAM" id="SSF101112">
    <property type="entry name" value="Oxygen-evolving enhancer protein 3"/>
    <property type="match status" value="1"/>
</dbReference>
<evidence type="ECO:0000256" key="5">
    <source>
        <dbReference type="ARBA" id="ARBA00022946"/>
    </source>
</evidence>
<keyword evidence="3" id="KW-0602">Photosynthesis</keyword>
<dbReference type="InterPro" id="IPR006311">
    <property type="entry name" value="TAT_signal"/>
</dbReference>
<comment type="caution">
    <text evidence="10">The sequence shown here is derived from an EMBL/GenBank/DDBJ whole genome shotgun (WGS) entry which is preliminary data.</text>
</comment>
<keyword evidence="5" id="KW-0809">Transit peptide</keyword>
<proteinExistence type="inferred from homology"/>
<dbReference type="PANTHER" id="PTHR33399:SF3">
    <property type="entry name" value="OXYGEN-EVOLVING ENHANCER PROTEIN 3-1, CHLOROPLASTIC"/>
    <property type="match status" value="1"/>
</dbReference>
<evidence type="ECO:0000256" key="6">
    <source>
        <dbReference type="ARBA" id="ARBA00023078"/>
    </source>
</evidence>
<comment type="similarity">
    <text evidence="9">Belongs to the PsbQ family.</text>
</comment>
<dbReference type="PANTHER" id="PTHR33399">
    <property type="entry name" value="OXYGEN-EVOLVING ENHANCER PROTEIN 3-1, CHLOROPLASTIC"/>
    <property type="match status" value="1"/>
</dbReference>
<dbReference type="InterPro" id="IPR054099">
    <property type="entry name" value="PSII_PsbQ_pln"/>
</dbReference>
<comment type="subcellular location">
    <subcellularLocation>
        <location evidence="1">Plastid</location>
        <location evidence="1">Chloroplast thylakoid membrane</location>
    </subcellularLocation>
</comment>
<evidence type="ECO:0000313" key="10">
    <source>
        <dbReference type="EMBL" id="KAF5832886.1"/>
    </source>
</evidence>
<evidence type="ECO:0000256" key="1">
    <source>
        <dbReference type="ARBA" id="ARBA00004334"/>
    </source>
</evidence>
<dbReference type="Proteomes" id="UP000815325">
    <property type="component" value="Unassembled WGS sequence"/>
</dbReference>
<evidence type="ECO:0000256" key="2">
    <source>
        <dbReference type="ARBA" id="ARBA00022528"/>
    </source>
</evidence>
<dbReference type="InterPro" id="IPR023222">
    <property type="entry name" value="PsbQ-like_dom_sf"/>
</dbReference>
<keyword evidence="11" id="KW-1185">Reference proteome</keyword>
<evidence type="ECO:0000256" key="9">
    <source>
        <dbReference type="ARBA" id="ARBA00035649"/>
    </source>
</evidence>
<name>A0ABQ7GE42_DUNSA</name>
<sequence>MQTIANKTSVRAPVAAAARPSRASRVVVHASADRRAVLSGFMAGAAALSLSPQAQALNDIDLKDFRDQRQKGFDIIYEARDLDLDQDTRDGLSQARKDLNLTKERVKESEKRIDENMEFLIKKNYWPTARNELRTQVGTLRFDLTALAETKPKEEKKKAFAAKKDFFAKVEDLDFQLRVKNEPKAMERLNVLKSSLDELLSQILV</sequence>